<keyword evidence="2" id="KW-1185">Reference proteome</keyword>
<reference evidence="2" key="1">
    <citation type="submission" date="2015-11" db="EMBL/GenBank/DDBJ databases">
        <authorList>
            <person name="Varghese N."/>
        </authorList>
    </citation>
    <scope>NUCLEOTIDE SEQUENCE [LARGE SCALE GENOMIC DNA]</scope>
</reference>
<dbReference type="AlphaFoldDB" id="A0A0S4N851"/>
<dbReference type="STRING" id="1643428.GCA_001442855_01358"/>
<evidence type="ECO:0000313" key="1">
    <source>
        <dbReference type="EMBL" id="CUU06045.1"/>
    </source>
</evidence>
<accession>A0A0S4N851</accession>
<organism evidence="1 2">
    <name type="scientific">Candidatus Thermokryptus mobilis</name>
    <dbReference type="NCBI Taxonomy" id="1643428"/>
    <lineage>
        <taxon>Bacteria</taxon>
        <taxon>Pseudomonadati</taxon>
        <taxon>Candidatus Kryptoniota</taxon>
        <taxon>Candidatus Thermokryptus</taxon>
    </lineage>
</organism>
<evidence type="ECO:0000313" key="2">
    <source>
        <dbReference type="Proteomes" id="UP000320623"/>
    </source>
</evidence>
<dbReference type="EMBL" id="FAOO01000009">
    <property type="protein sequence ID" value="CUU06045.1"/>
    <property type="molecule type" value="Genomic_DNA"/>
</dbReference>
<gene>
    <name evidence="1" type="ORF">JGI1_01387</name>
</gene>
<dbReference type="Proteomes" id="UP000320623">
    <property type="component" value="Unassembled WGS sequence"/>
</dbReference>
<protein>
    <submittedName>
        <fullName evidence="1">Uncharacterized protein</fullName>
    </submittedName>
</protein>
<name>A0A0S4N851_9BACT</name>
<proteinExistence type="predicted"/>
<sequence length="98" mass="10918">MDEVQQIIEKYNSVIKNVEAKALSSQERAYGGVIRSEKGKLVEEISRLIITASKQRYPDINFVLIQLESQLGGDYSKLPAKPLGSLSTHTLLSILMLI</sequence>